<sequence>MLHIFFLYIHILSAIGSIGPLFALIPMLKKMEETDEASLGGFVQSFQYAISVVKHFGHILVTSGVFLIILSGWTWTTSWVVLTIVGMGSSVFYLARAFKPTLKTYGTSDFNKESFIAKLRKSTWIYILLLLFVLWLMVAKPVLW</sequence>
<accession>A0A285SRA9</accession>
<keyword evidence="1" id="KW-1133">Transmembrane helix</keyword>
<proteinExistence type="predicted"/>
<name>A0A285SRA9_9BACL</name>
<organism evidence="2 3">
    <name type="scientific">Ureibacillus xyleni</name>
    <dbReference type="NCBI Taxonomy" id="614648"/>
    <lineage>
        <taxon>Bacteria</taxon>
        <taxon>Bacillati</taxon>
        <taxon>Bacillota</taxon>
        <taxon>Bacilli</taxon>
        <taxon>Bacillales</taxon>
        <taxon>Caryophanaceae</taxon>
        <taxon>Ureibacillus</taxon>
    </lineage>
</organism>
<feature type="transmembrane region" description="Helical" evidence="1">
    <location>
        <begin position="124"/>
        <end position="143"/>
    </location>
</feature>
<dbReference type="EMBL" id="OBMQ01000006">
    <property type="protein sequence ID" value="SOC10669.1"/>
    <property type="molecule type" value="Genomic_DNA"/>
</dbReference>
<evidence type="ECO:0000313" key="3">
    <source>
        <dbReference type="Proteomes" id="UP000219636"/>
    </source>
</evidence>
<gene>
    <name evidence="2" type="ORF">SAMN05880501_10626</name>
</gene>
<feature type="transmembrane region" description="Helical" evidence="1">
    <location>
        <begin position="76"/>
        <end position="95"/>
    </location>
</feature>
<reference evidence="3" key="1">
    <citation type="submission" date="2017-08" db="EMBL/GenBank/DDBJ databases">
        <authorList>
            <person name="Varghese N."/>
            <person name="Submissions S."/>
        </authorList>
    </citation>
    <scope>NUCLEOTIDE SEQUENCE [LARGE SCALE GENOMIC DNA]</scope>
    <source>
        <strain evidence="3">JC22</strain>
    </source>
</reference>
<evidence type="ECO:0000313" key="2">
    <source>
        <dbReference type="EMBL" id="SOC10669.1"/>
    </source>
</evidence>
<protein>
    <submittedName>
        <fullName evidence="2">Uncharacterized protein</fullName>
    </submittedName>
</protein>
<feature type="transmembrane region" description="Helical" evidence="1">
    <location>
        <begin position="6"/>
        <end position="28"/>
    </location>
</feature>
<evidence type="ECO:0000256" key="1">
    <source>
        <dbReference type="SAM" id="Phobius"/>
    </source>
</evidence>
<dbReference type="OrthoDB" id="2436717at2"/>
<keyword evidence="1" id="KW-0812">Transmembrane</keyword>
<dbReference type="Proteomes" id="UP000219636">
    <property type="component" value="Unassembled WGS sequence"/>
</dbReference>
<keyword evidence="3" id="KW-1185">Reference proteome</keyword>
<keyword evidence="1" id="KW-0472">Membrane</keyword>
<dbReference type="AlphaFoldDB" id="A0A285SRA9"/>
<feature type="transmembrane region" description="Helical" evidence="1">
    <location>
        <begin position="48"/>
        <end position="70"/>
    </location>
</feature>